<evidence type="ECO:0000256" key="5">
    <source>
        <dbReference type="ARBA" id="ARBA00022962"/>
    </source>
</evidence>
<feature type="active site" description="Nucleophile" evidence="10">
    <location>
        <position position="93"/>
    </location>
</feature>
<dbReference type="PIRSF" id="PIRSF000495">
    <property type="entry name" value="Amidotransf_hisH"/>
    <property type="match status" value="1"/>
</dbReference>
<dbReference type="EC" id="4.3.2.10" evidence="10"/>
<dbReference type="PANTHER" id="PTHR42701:SF1">
    <property type="entry name" value="IMIDAZOLE GLYCEROL PHOSPHATE SYNTHASE SUBUNIT HISH"/>
    <property type="match status" value="1"/>
</dbReference>
<evidence type="ECO:0000313" key="12">
    <source>
        <dbReference type="EMBL" id="PIM95773.1"/>
    </source>
</evidence>
<evidence type="ECO:0000256" key="9">
    <source>
        <dbReference type="ARBA" id="ARBA00049534"/>
    </source>
</evidence>
<protein>
    <recommendedName>
        <fullName evidence="10">Imidazole glycerol phosphate synthase subunit HisH</fullName>
        <ecNumber evidence="10">4.3.2.10</ecNumber>
    </recommendedName>
    <alternativeName>
        <fullName evidence="10">IGP synthase glutaminase subunit</fullName>
        <ecNumber evidence="10">3.5.1.2</ecNumber>
    </alternativeName>
    <alternativeName>
        <fullName evidence="10">IGP synthase subunit HisH</fullName>
    </alternativeName>
    <alternativeName>
        <fullName evidence="10">ImGP synthase subunit HisH</fullName>
        <shortName evidence="10">IGPS subunit HisH</shortName>
    </alternativeName>
</protein>
<comment type="catalytic activity">
    <reaction evidence="8 10">
        <text>5-[(5-phospho-1-deoxy-D-ribulos-1-ylimino)methylamino]-1-(5-phospho-beta-D-ribosyl)imidazole-4-carboxamide + L-glutamine = D-erythro-1-(imidazol-4-yl)glycerol 3-phosphate + 5-amino-1-(5-phospho-beta-D-ribosyl)imidazole-4-carboxamide + L-glutamate + H(+)</text>
        <dbReference type="Rhea" id="RHEA:24793"/>
        <dbReference type="ChEBI" id="CHEBI:15378"/>
        <dbReference type="ChEBI" id="CHEBI:29985"/>
        <dbReference type="ChEBI" id="CHEBI:58278"/>
        <dbReference type="ChEBI" id="CHEBI:58359"/>
        <dbReference type="ChEBI" id="CHEBI:58475"/>
        <dbReference type="ChEBI" id="CHEBI:58525"/>
        <dbReference type="EC" id="4.3.2.10"/>
    </reaction>
</comment>
<evidence type="ECO:0000256" key="3">
    <source>
        <dbReference type="ARBA" id="ARBA00022605"/>
    </source>
</evidence>
<dbReference type="CDD" id="cd01748">
    <property type="entry name" value="GATase1_IGP_Synthase"/>
    <property type="match status" value="1"/>
</dbReference>
<keyword evidence="12" id="KW-0808">Transferase</keyword>
<evidence type="ECO:0000313" key="13">
    <source>
        <dbReference type="Proteomes" id="UP000228979"/>
    </source>
</evidence>
<dbReference type="SUPFAM" id="SSF52317">
    <property type="entry name" value="Class I glutamine amidotransferase-like"/>
    <property type="match status" value="1"/>
</dbReference>
<evidence type="ECO:0000259" key="11">
    <source>
        <dbReference type="Pfam" id="PF00117"/>
    </source>
</evidence>
<dbReference type="EC" id="3.5.1.2" evidence="10"/>
<keyword evidence="12" id="KW-0328">Glycosyltransferase</keyword>
<dbReference type="InterPro" id="IPR029062">
    <property type="entry name" value="Class_I_gatase-like"/>
</dbReference>
<keyword evidence="13" id="KW-1185">Reference proteome</keyword>
<dbReference type="InterPro" id="IPR010139">
    <property type="entry name" value="Imidazole-glycPsynth_HisH"/>
</dbReference>
<comment type="subunit">
    <text evidence="2 10">Heterodimer of HisH and HisF.</text>
</comment>
<accession>A0ABX4MGF0</accession>
<keyword evidence="7 10" id="KW-0456">Lyase</keyword>
<feature type="active site" evidence="10">
    <location>
        <position position="202"/>
    </location>
</feature>
<evidence type="ECO:0000256" key="7">
    <source>
        <dbReference type="ARBA" id="ARBA00023239"/>
    </source>
</evidence>
<dbReference type="Pfam" id="PF00117">
    <property type="entry name" value="GATase"/>
    <property type="match status" value="1"/>
</dbReference>
<comment type="subcellular location">
    <subcellularLocation>
        <location evidence="10">Cytoplasm</location>
    </subcellularLocation>
</comment>
<evidence type="ECO:0000256" key="6">
    <source>
        <dbReference type="ARBA" id="ARBA00023102"/>
    </source>
</evidence>
<evidence type="ECO:0000256" key="1">
    <source>
        <dbReference type="ARBA" id="ARBA00005091"/>
    </source>
</evidence>
<evidence type="ECO:0000256" key="10">
    <source>
        <dbReference type="HAMAP-Rule" id="MF_00278"/>
    </source>
</evidence>
<dbReference type="NCBIfam" id="TIGR01855">
    <property type="entry name" value="IMP_synth_hisH"/>
    <property type="match status" value="1"/>
</dbReference>
<dbReference type="GO" id="GO:0016757">
    <property type="term" value="F:glycosyltransferase activity"/>
    <property type="evidence" value="ECO:0007669"/>
    <property type="project" value="UniProtKB-KW"/>
</dbReference>
<gene>
    <name evidence="10 12" type="primary">hisH</name>
    <name evidence="12" type="ORF">trycra_78</name>
</gene>
<comment type="function">
    <text evidence="10">IGPS catalyzes the conversion of PRFAR and glutamine to IGP, AICAR and glutamate. The HisH subunit catalyzes the hydrolysis of glutamine to glutamate and ammonia as part of the synthesis of IGP and AICAR. The resulting ammonia molecule is channeled to the active site of HisF.</text>
</comment>
<organism evidence="12 13">
    <name type="scientific">Candidatus Hodgkinia cicadicola</name>
    <dbReference type="NCBI Taxonomy" id="573658"/>
    <lineage>
        <taxon>Bacteria</taxon>
        <taxon>Pseudomonadati</taxon>
        <taxon>Pseudomonadota</taxon>
        <taxon>Alphaproteobacteria</taxon>
        <taxon>Hyphomicrobiales</taxon>
        <taxon>Candidatus Hodgkinia</taxon>
    </lineage>
</organism>
<sequence length="223" mass="25218">MQNNKLKVAIVDYGSGNLKSVVSAFKMAARMASIDCNVFVTNDPDDIRNSDKIVLPGVGNYSDCYKKLSTIPNMLDSLDYAINTRLIHFLGICVGMQLLSSFSLEGKKSYGLNWIPGLVTRIPLSWNVRTPHMGWNQIKPTKLHFLFSTISSNEFNHNAYFVHSYVYNPLSLSNVLATTSFSKNITVAIHKRNIVGIQFHPEKSHNFGIMFCKNFLLWSEKFN</sequence>
<keyword evidence="6 10" id="KW-0368">Histidine biosynthesis</keyword>
<dbReference type="Proteomes" id="UP000228979">
    <property type="component" value="Unassembled WGS sequence"/>
</dbReference>
<comment type="catalytic activity">
    <reaction evidence="9 10">
        <text>L-glutamine + H2O = L-glutamate + NH4(+)</text>
        <dbReference type="Rhea" id="RHEA:15889"/>
        <dbReference type="ChEBI" id="CHEBI:15377"/>
        <dbReference type="ChEBI" id="CHEBI:28938"/>
        <dbReference type="ChEBI" id="CHEBI:29985"/>
        <dbReference type="ChEBI" id="CHEBI:58359"/>
        <dbReference type="EC" id="3.5.1.2"/>
    </reaction>
</comment>
<dbReference type="EMBL" id="NXGP01000043">
    <property type="protein sequence ID" value="PIM95773.1"/>
    <property type="molecule type" value="Genomic_DNA"/>
</dbReference>
<comment type="caution">
    <text evidence="12">The sequence shown here is derived from an EMBL/GenBank/DDBJ whole genome shotgun (WGS) entry which is preliminary data.</text>
</comment>
<evidence type="ECO:0000256" key="8">
    <source>
        <dbReference type="ARBA" id="ARBA00047838"/>
    </source>
</evidence>
<dbReference type="PROSITE" id="PS51273">
    <property type="entry name" value="GATASE_TYPE_1"/>
    <property type="match status" value="1"/>
</dbReference>
<dbReference type="InterPro" id="IPR017926">
    <property type="entry name" value="GATASE"/>
</dbReference>
<comment type="pathway">
    <text evidence="1 10">Amino-acid biosynthesis; L-histidine biosynthesis; L-histidine from 5-phospho-alpha-D-ribose 1-diphosphate: step 5/9.</text>
</comment>
<feature type="active site" evidence="10">
    <location>
        <position position="200"/>
    </location>
</feature>
<dbReference type="Gene3D" id="3.40.50.880">
    <property type="match status" value="1"/>
</dbReference>
<name>A0ABX4MGF0_9HYPH</name>
<feature type="domain" description="Glutamine amidotransferase" evidence="11">
    <location>
        <begin position="10"/>
        <end position="206"/>
    </location>
</feature>
<reference evidence="12" key="1">
    <citation type="submission" date="2017-09" db="EMBL/GenBank/DDBJ databases">
        <authorList>
            <person name="Campbell M.A."/>
            <person name="Lukasik P."/>
            <person name="Simon C."/>
            <person name="McCutcheon J.P."/>
        </authorList>
    </citation>
    <scope>NUCLEOTIDE SEQUENCE [LARGE SCALE GENOMIC DNA]</scope>
    <source>
        <strain evidence="12">TRYCRA</strain>
    </source>
</reference>
<dbReference type="PANTHER" id="PTHR42701">
    <property type="entry name" value="IMIDAZOLE GLYCEROL PHOSPHATE SYNTHASE SUBUNIT HISH"/>
    <property type="match status" value="1"/>
</dbReference>
<keyword evidence="3 10" id="KW-0028">Amino-acid biosynthesis</keyword>
<dbReference type="HAMAP" id="MF_00278">
    <property type="entry name" value="HisH"/>
    <property type="match status" value="1"/>
</dbReference>
<evidence type="ECO:0000256" key="2">
    <source>
        <dbReference type="ARBA" id="ARBA00011152"/>
    </source>
</evidence>
<evidence type="ECO:0000256" key="4">
    <source>
        <dbReference type="ARBA" id="ARBA00022801"/>
    </source>
</evidence>
<keyword evidence="5 10" id="KW-0315">Glutamine amidotransferase</keyword>
<keyword evidence="10" id="KW-0963">Cytoplasm</keyword>
<keyword evidence="4 10" id="KW-0378">Hydrolase</keyword>
<proteinExistence type="inferred from homology"/>